<protein>
    <submittedName>
        <fullName evidence="3">Uncharacterized protein</fullName>
    </submittedName>
</protein>
<dbReference type="EMBL" id="JABSTU010000011">
    <property type="protein sequence ID" value="KAH8009232.1"/>
    <property type="molecule type" value="Genomic_DNA"/>
</dbReference>
<gene>
    <name evidence="3" type="ORF">HPB51_013421</name>
</gene>
<organism evidence="3 4">
    <name type="scientific">Rhipicephalus microplus</name>
    <name type="common">Cattle tick</name>
    <name type="synonym">Boophilus microplus</name>
    <dbReference type="NCBI Taxonomy" id="6941"/>
    <lineage>
        <taxon>Eukaryota</taxon>
        <taxon>Metazoa</taxon>
        <taxon>Ecdysozoa</taxon>
        <taxon>Arthropoda</taxon>
        <taxon>Chelicerata</taxon>
        <taxon>Arachnida</taxon>
        <taxon>Acari</taxon>
        <taxon>Parasitiformes</taxon>
        <taxon>Ixodida</taxon>
        <taxon>Ixodoidea</taxon>
        <taxon>Ixodidae</taxon>
        <taxon>Rhipicephalinae</taxon>
        <taxon>Rhipicephalus</taxon>
        <taxon>Boophilus</taxon>
    </lineage>
</organism>
<dbReference type="AlphaFoldDB" id="A0A9J6D598"/>
<accession>A0A9J6D598</accession>
<reference evidence="3" key="1">
    <citation type="journal article" date="2020" name="Cell">
        <title>Large-Scale Comparative Analyses of Tick Genomes Elucidate Their Genetic Diversity and Vector Capacities.</title>
        <authorList>
            <consortium name="Tick Genome and Microbiome Consortium (TIGMIC)"/>
            <person name="Jia N."/>
            <person name="Wang J."/>
            <person name="Shi W."/>
            <person name="Du L."/>
            <person name="Sun Y."/>
            <person name="Zhan W."/>
            <person name="Jiang J.F."/>
            <person name="Wang Q."/>
            <person name="Zhang B."/>
            <person name="Ji P."/>
            <person name="Bell-Sakyi L."/>
            <person name="Cui X.M."/>
            <person name="Yuan T.T."/>
            <person name="Jiang B.G."/>
            <person name="Yang W.F."/>
            <person name="Lam T.T."/>
            <person name="Chang Q.C."/>
            <person name="Ding S.J."/>
            <person name="Wang X.J."/>
            <person name="Zhu J.G."/>
            <person name="Ruan X.D."/>
            <person name="Zhao L."/>
            <person name="Wei J.T."/>
            <person name="Ye R.Z."/>
            <person name="Que T.C."/>
            <person name="Du C.H."/>
            <person name="Zhou Y.H."/>
            <person name="Cheng J.X."/>
            <person name="Dai P.F."/>
            <person name="Guo W.B."/>
            <person name="Han X.H."/>
            <person name="Huang E.J."/>
            <person name="Li L.F."/>
            <person name="Wei W."/>
            <person name="Gao Y.C."/>
            <person name="Liu J.Z."/>
            <person name="Shao H.Z."/>
            <person name="Wang X."/>
            <person name="Wang C.C."/>
            <person name="Yang T.C."/>
            <person name="Huo Q.B."/>
            <person name="Li W."/>
            <person name="Chen H.Y."/>
            <person name="Chen S.E."/>
            <person name="Zhou L.G."/>
            <person name="Ni X.B."/>
            <person name="Tian J.H."/>
            <person name="Sheng Y."/>
            <person name="Liu T."/>
            <person name="Pan Y.S."/>
            <person name="Xia L.Y."/>
            <person name="Li J."/>
            <person name="Zhao F."/>
            <person name="Cao W.C."/>
        </authorList>
    </citation>
    <scope>NUCLEOTIDE SEQUENCE</scope>
    <source>
        <strain evidence="3">Rmic-2018</strain>
    </source>
</reference>
<proteinExistence type="predicted"/>
<keyword evidence="2" id="KW-0472">Membrane</keyword>
<comment type="caution">
    <text evidence="3">The sequence shown here is derived from an EMBL/GenBank/DDBJ whole genome shotgun (WGS) entry which is preliminary data.</text>
</comment>
<feature type="region of interest" description="Disordered" evidence="1">
    <location>
        <begin position="378"/>
        <end position="407"/>
    </location>
</feature>
<evidence type="ECO:0000313" key="4">
    <source>
        <dbReference type="Proteomes" id="UP000821866"/>
    </source>
</evidence>
<name>A0A9J6D598_RHIMP</name>
<feature type="transmembrane region" description="Helical" evidence="2">
    <location>
        <begin position="28"/>
        <end position="49"/>
    </location>
</feature>
<feature type="region of interest" description="Disordered" evidence="1">
    <location>
        <begin position="331"/>
        <end position="362"/>
    </location>
</feature>
<feature type="compositionally biased region" description="Gly residues" evidence="1">
    <location>
        <begin position="382"/>
        <end position="394"/>
    </location>
</feature>
<reference evidence="3" key="2">
    <citation type="submission" date="2021-09" db="EMBL/GenBank/DDBJ databases">
        <authorList>
            <person name="Jia N."/>
            <person name="Wang J."/>
            <person name="Shi W."/>
            <person name="Du L."/>
            <person name="Sun Y."/>
            <person name="Zhan W."/>
            <person name="Jiang J."/>
            <person name="Wang Q."/>
            <person name="Zhang B."/>
            <person name="Ji P."/>
            <person name="Sakyi L.B."/>
            <person name="Cui X."/>
            <person name="Yuan T."/>
            <person name="Jiang B."/>
            <person name="Yang W."/>
            <person name="Lam T.T.-Y."/>
            <person name="Chang Q."/>
            <person name="Ding S."/>
            <person name="Wang X."/>
            <person name="Zhu J."/>
            <person name="Ruan X."/>
            <person name="Zhao L."/>
            <person name="Wei J."/>
            <person name="Que T."/>
            <person name="Du C."/>
            <person name="Cheng J."/>
            <person name="Dai P."/>
            <person name="Han X."/>
            <person name="Huang E."/>
            <person name="Gao Y."/>
            <person name="Liu J."/>
            <person name="Shao H."/>
            <person name="Ye R."/>
            <person name="Li L."/>
            <person name="Wei W."/>
            <person name="Wang X."/>
            <person name="Wang C."/>
            <person name="Huo Q."/>
            <person name="Li W."/>
            <person name="Guo W."/>
            <person name="Chen H."/>
            <person name="Chen S."/>
            <person name="Zhou L."/>
            <person name="Zhou L."/>
            <person name="Ni X."/>
            <person name="Tian J."/>
            <person name="Zhou Y."/>
            <person name="Sheng Y."/>
            <person name="Liu T."/>
            <person name="Pan Y."/>
            <person name="Xia L."/>
            <person name="Li J."/>
            <person name="Zhao F."/>
            <person name="Cao W."/>
        </authorList>
    </citation>
    <scope>NUCLEOTIDE SEQUENCE</scope>
    <source>
        <strain evidence="3">Rmic-2018</strain>
        <tissue evidence="3">Larvae</tissue>
    </source>
</reference>
<dbReference type="VEuPathDB" id="VectorBase:LOC119178438"/>
<keyword evidence="2" id="KW-1133">Transmembrane helix</keyword>
<sequence>MTGVVAARREDLHPIRCSRRQVATMARCSFLPIGIPFVVCVVLAAFAVVCCGATTDCSAPRDLLSSTLGGGDHRWTEVLAASPTSVVSFKDMSHGLAPKVRNDPTSGVTTMRKRGPMPERVFGRQAASHACSPPDSLPASRNSPRCRTVTHALRPAPLHAVVGAVVRERQLATVTACLVESGLAKSSLARRRHPDRSREVVDTVAVQRPLLSSAAATEGVARCRVRAFLPAFIIIPRARVDVEKSGNSLRVRVTSQAGGLFVVGDVVVLVPRRNAAGWLQLGQGAVPALKLSGISIRIDDSRIDGRPGDVRAYVVKFGLEIRLTPLCVSRSTGETHSPFGAQSDRRGRRYEQLSRPSSKQRRVPVLQMRTLLSSLQAEAGTNGLGDSSGNGKAGVTGDRADGGAALL</sequence>
<keyword evidence="4" id="KW-1185">Reference proteome</keyword>
<evidence type="ECO:0000256" key="2">
    <source>
        <dbReference type="SAM" id="Phobius"/>
    </source>
</evidence>
<dbReference type="Proteomes" id="UP000821866">
    <property type="component" value="Chromosome 9"/>
</dbReference>
<evidence type="ECO:0000256" key="1">
    <source>
        <dbReference type="SAM" id="MobiDB-lite"/>
    </source>
</evidence>
<keyword evidence="2" id="KW-0812">Transmembrane</keyword>
<evidence type="ECO:0000313" key="3">
    <source>
        <dbReference type="EMBL" id="KAH8009232.1"/>
    </source>
</evidence>
<feature type="compositionally biased region" description="Basic and acidic residues" evidence="1">
    <location>
        <begin position="343"/>
        <end position="352"/>
    </location>
</feature>